<proteinExistence type="predicted"/>
<dbReference type="EMBL" id="MRBO01000262">
    <property type="protein sequence ID" value="KAB2585933.1"/>
    <property type="molecule type" value="Genomic_DNA"/>
</dbReference>
<accession>A0A0E4ACY9</accession>
<reference evidence="1 2" key="1">
    <citation type="journal article" date="2017" name="Poromechanics V (2013)">
        <title>Genomic Characterization of the Arsenic-Tolerant Actinobacterium, &lt;i&gt;Rhodococcus erythropolis&lt;/i&gt; S43.</title>
        <authorList>
            <person name="Retamal-Morales G."/>
            <person name="Mehnert M."/>
            <person name="Schwabe R."/>
            <person name="Tischler D."/>
            <person name="Schloemann M."/>
            <person name="Levican G.J."/>
        </authorList>
    </citation>
    <scope>NUCLEOTIDE SEQUENCE [LARGE SCALE GENOMIC DNA]</scope>
    <source>
        <strain evidence="1 2">S43</strain>
    </source>
</reference>
<sequence length="784" mass="81864">MRMALRRAGVAALVMAAVGFGPATTAVSWAAPSSQPSERAPARNTNDAKFLQLTIDSTAPTTVTTTSDRNVVVKGTVKNVGDRPVEDVGVRLQRAPAIDSSSDVRAALDFDQAVFDTVGEFDTVATTLDTGQSKQFTLTLPLRSTTGLSLDITEPGVYPMLVNVNGTPEYGGAARLDDARFLLPVLGVPAAAESNATSGTPSSSATAVVPPDTSAPIGVTLMWPLADAPRLVGGIPGAVNEPVRLIDDELATELSDGGRLDALVDAVENATKPESDTDRRVTDALCLAIDPDLLITVENMTRGYLVADNSSDPTGPSHEGRGSDAANQWLGRVKTLASSMCTTAVPFAQADLAAVTSVANPELTATALARPADIVDNILGVTSLRDFVWPDSGVLDSATAEVLSVNPTTAMVADTSVDSAAPQLSSRITGSLDALAFDTSAAAALAATGSEPQVPSYIPDDTAPTIDIESRSARRQDALGAMAWAALTPTSLPRNQIFAPPQLWTADSNDATAVLSMLATLIRSGLASPQALPALLGRQPGATDAATLDYPDRATQDGPQTSVVETATTQLPRIDGLEASLVDDPAASLTPRGFTAPLREDLLRSMTLADRRNVDSASVNRAERAATIRADNVTEAVDGMYRAVSVVSPGGVYTLASGQSPLLLVARNELPIAINVDLRVEAPPEMQISDIGPKQLPPRGSRQLTVPAEMNDSRKLEVNFSLTTTDGRQLGTPTSVTVRSNAYGRPLAAVTATAGGLLLFLAGRRLWHRFKGQPDPADEGYERS</sequence>
<protein>
    <submittedName>
        <fullName evidence="1">Glycoprotein</fullName>
    </submittedName>
</protein>
<organism evidence="1 2">
    <name type="scientific">Rhodococcus erythropolis</name>
    <name type="common">Arthrobacter picolinophilus</name>
    <dbReference type="NCBI Taxonomy" id="1833"/>
    <lineage>
        <taxon>Bacteria</taxon>
        <taxon>Bacillati</taxon>
        <taxon>Actinomycetota</taxon>
        <taxon>Actinomycetes</taxon>
        <taxon>Mycobacteriales</taxon>
        <taxon>Nocardiaceae</taxon>
        <taxon>Rhodococcus</taxon>
        <taxon>Rhodococcus erythropolis group</taxon>
    </lineage>
</organism>
<evidence type="ECO:0000313" key="1">
    <source>
        <dbReference type="EMBL" id="KAB2585933.1"/>
    </source>
</evidence>
<dbReference type="Proteomes" id="UP000325576">
    <property type="component" value="Unassembled WGS sequence"/>
</dbReference>
<dbReference type="OMA" id="TDFAWPV"/>
<gene>
    <name evidence="1" type="ORF">BS297_07880</name>
</gene>
<name>A0A0E4ACY9_RHOER</name>
<dbReference type="GeneID" id="57484131"/>
<comment type="caution">
    <text evidence="1">The sequence shown here is derived from an EMBL/GenBank/DDBJ whole genome shotgun (WGS) entry which is preliminary data.</text>
</comment>
<dbReference type="RefSeq" id="WP_020909854.1">
    <property type="nucleotide sequence ID" value="NZ_BHXB01000001.1"/>
</dbReference>
<dbReference type="KEGG" id="reb:XU06_29190"/>
<dbReference type="AlphaFoldDB" id="A0A0E4ACY9"/>
<evidence type="ECO:0000313" key="2">
    <source>
        <dbReference type="Proteomes" id="UP000325576"/>
    </source>
</evidence>